<sequence length="59" mass="6173">MADYAIVHANTPERAAEYTALFTNLVGKAPAYVMGISSIIAMNAGSGCVAIAIQLEEEN</sequence>
<feature type="transmembrane region" description="Helical" evidence="1">
    <location>
        <begin position="31"/>
        <end position="53"/>
    </location>
</feature>
<keyword evidence="1" id="KW-1133">Transmembrane helix</keyword>
<dbReference type="EMBL" id="AODL01000007">
    <property type="protein sequence ID" value="EUJ45575.1"/>
    <property type="molecule type" value="Genomic_DNA"/>
</dbReference>
<comment type="caution">
    <text evidence="2">The sequence shown here is derived from an EMBL/GenBank/DDBJ whole genome shotgun (WGS) entry which is preliminary data.</text>
</comment>
<keyword evidence="3" id="KW-1185">Reference proteome</keyword>
<evidence type="ECO:0000313" key="2">
    <source>
        <dbReference type="EMBL" id="EUJ45575.1"/>
    </source>
</evidence>
<name>W7D945_9LIST</name>
<organism evidence="2 3">
    <name type="scientific">Listeria riparia FSL S10-1204</name>
    <dbReference type="NCBI Taxonomy" id="1265816"/>
    <lineage>
        <taxon>Bacteria</taxon>
        <taxon>Bacillati</taxon>
        <taxon>Bacillota</taxon>
        <taxon>Bacilli</taxon>
        <taxon>Bacillales</taxon>
        <taxon>Listeriaceae</taxon>
        <taxon>Listeria</taxon>
    </lineage>
</organism>
<evidence type="ECO:0008006" key="4">
    <source>
        <dbReference type="Google" id="ProtNLM"/>
    </source>
</evidence>
<evidence type="ECO:0000313" key="3">
    <source>
        <dbReference type="Proteomes" id="UP000019248"/>
    </source>
</evidence>
<keyword evidence="1" id="KW-0812">Transmembrane</keyword>
<dbReference type="SUPFAM" id="SSF82549">
    <property type="entry name" value="DAK1/DegV-like"/>
    <property type="match status" value="1"/>
</dbReference>
<gene>
    <name evidence="2" type="ORF">PRIP_06953</name>
</gene>
<keyword evidence="1" id="KW-0472">Membrane</keyword>
<dbReference type="AlphaFoldDB" id="W7D945"/>
<proteinExistence type="predicted"/>
<dbReference type="InterPro" id="IPR043168">
    <property type="entry name" value="DegV_C"/>
</dbReference>
<dbReference type="Proteomes" id="UP000019248">
    <property type="component" value="Unassembled WGS sequence"/>
</dbReference>
<evidence type="ECO:0000256" key="1">
    <source>
        <dbReference type="SAM" id="Phobius"/>
    </source>
</evidence>
<accession>W7D945</accession>
<dbReference type="Gene3D" id="3.30.1180.10">
    <property type="match status" value="1"/>
</dbReference>
<protein>
    <recommendedName>
        <fullName evidence="4">DegV family protein</fullName>
    </recommendedName>
</protein>
<reference evidence="2 3" key="1">
    <citation type="journal article" date="2014" name="Int. J. Syst. Evol. Microbiol.">
        <title>Listeria floridensis sp. nov., Listeria aquatica sp. nov., Listeria cornellensis sp. nov., Listeria riparia sp. nov. and Listeria grandensis sp. nov., from agricultural and natural environments.</title>
        <authorList>
            <person name="den Bakker H.C."/>
            <person name="Warchocki S."/>
            <person name="Wright E.M."/>
            <person name="Allred A.F."/>
            <person name="Ahlstrom C."/>
            <person name="Manuel C.S."/>
            <person name="Stasiewicz M.J."/>
            <person name="Burrell A."/>
            <person name="Roof S."/>
            <person name="Strawn L."/>
            <person name="Fortes E.D."/>
            <person name="Nightingale K.K."/>
            <person name="Kephart D."/>
            <person name="Wiedmann M."/>
        </authorList>
    </citation>
    <scope>NUCLEOTIDE SEQUENCE [LARGE SCALE GENOMIC DNA]</scope>
    <source>
        <strain evidence="2 3">FSL S10-1204</strain>
    </source>
</reference>